<evidence type="ECO:0000256" key="1">
    <source>
        <dbReference type="SAM" id="Phobius"/>
    </source>
</evidence>
<proteinExistence type="predicted"/>
<dbReference type="Gene3D" id="1.10.3370.10">
    <property type="entry name" value="SecY subunit domain"/>
    <property type="match status" value="1"/>
</dbReference>
<reference evidence="2 3" key="1">
    <citation type="submission" date="2017-03" db="EMBL/GenBank/DDBJ databases">
        <title>Lifting the veil on microbial sulfur biogeochemistry in mining wastewaters.</title>
        <authorList>
            <person name="Kantor R.S."/>
            <person name="Colenbrander Nelson T."/>
            <person name="Marshall S."/>
            <person name="Bennett D."/>
            <person name="Apte S."/>
            <person name="Camacho D."/>
            <person name="Thomas B.C."/>
            <person name="Warren L.A."/>
            <person name="Banfield J.F."/>
        </authorList>
    </citation>
    <scope>NUCLEOTIDE SEQUENCE [LARGE SCALE GENOMIC DNA]</scope>
    <source>
        <strain evidence="2">21-59-9</strain>
    </source>
</reference>
<keyword evidence="1" id="KW-1133">Transmembrane helix</keyword>
<dbReference type="GO" id="GO:0015031">
    <property type="term" value="P:protein transport"/>
    <property type="evidence" value="ECO:0007669"/>
    <property type="project" value="InterPro"/>
</dbReference>
<dbReference type="AlphaFoldDB" id="A0A257SXI2"/>
<dbReference type="EMBL" id="NCBC01000409">
    <property type="protein sequence ID" value="OYV77170.1"/>
    <property type="molecule type" value="Genomic_DNA"/>
</dbReference>
<accession>A0A257SXI2</accession>
<name>A0A257SXI2_9PROT</name>
<feature type="transmembrane region" description="Helical" evidence="1">
    <location>
        <begin position="59"/>
        <end position="78"/>
    </location>
</feature>
<protein>
    <submittedName>
        <fullName evidence="2">Preprotein translocase subunit SecY</fullName>
    </submittedName>
</protein>
<evidence type="ECO:0000313" key="3">
    <source>
        <dbReference type="Proteomes" id="UP000216779"/>
    </source>
</evidence>
<dbReference type="Pfam" id="PF00344">
    <property type="entry name" value="SecY"/>
    <property type="match status" value="1"/>
</dbReference>
<evidence type="ECO:0000313" key="2">
    <source>
        <dbReference type="EMBL" id="OYV77170.1"/>
    </source>
</evidence>
<dbReference type="InterPro" id="IPR002208">
    <property type="entry name" value="SecY/SEC61-alpha"/>
</dbReference>
<dbReference type="PRINTS" id="PR00303">
    <property type="entry name" value="SECYTRNLCASE"/>
</dbReference>
<organism evidence="2 3">
    <name type="scientific">Acidithiobacillus ferrivorans</name>
    <dbReference type="NCBI Taxonomy" id="160808"/>
    <lineage>
        <taxon>Bacteria</taxon>
        <taxon>Pseudomonadati</taxon>
        <taxon>Pseudomonadota</taxon>
        <taxon>Acidithiobacillia</taxon>
        <taxon>Acidithiobacillales</taxon>
        <taxon>Acidithiobacillaceae</taxon>
        <taxon>Acidithiobacillus</taxon>
    </lineage>
</organism>
<keyword evidence="1" id="KW-0812">Transmembrane</keyword>
<feature type="transmembrane region" description="Helical" evidence="1">
    <location>
        <begin position="33"/>
        <end position="53"/>
    </location>
</feature>
<gene>
    <name evidence="2" type="ORF">B7Z70_10170</name>
</gene>
<feature type="non-terminal residue" evidence="2">
    <location>
        <position position="1"/>
    </location>
</feature>
<dbReference type="Proteomes" id="UP000216779">
    <property type="component" value="Unassembled WGS sequence"/>
</dbReference>
<comment type="caution">
    <text evidence="2">The sequence shown here is derived from an EMBL/GenBank/DDBJ whole genome shotgun (WGS) entry which is preliminary data.</text>
</comment>
<dbReference type="SUPFAM" id="SSF103491">
    <property type="entry name" value="Preprotein translocase SecY subunit"/>
    <property type="match status" value="1"/>
</dbReference>
<dbReference type="InterPro" id="IPR023201">
    <property type="entry name" value="SecY_dom_sf"/>
</dbReference>
<sequence>DTADNLKKSGAFVPGIRPGEHTAKYMDRILTRLTVWGAMYLTLVCLLPEFLIVQYNVPFYFGGTSLLIVVVVMMDLMGQIQSHLLTHQYEGLIRKNPLSGR</sequence>
<keyword evidence="1" id="KW-0472">Membrane</keyword>
<dbReference type="GO" id="GO:0016020">
    <property type="term" value="C:membrane"/>
    <property type="evidence" value="ECO:0007669"/>
    <property type="project" value="InterPro"/>
</dbReference>